<evidence type="ECO:0000313" key="2">
    <source>
        <dbReference type="EMBL" id="OVA16102.1"/>
    </source>
</evidence>
<keyword evidence="2" id="KW-0489">Methyltransferase</keyword>
<dbReference type="OMA" id="GNPMETA"/>
<feature type="domain" description="Methyltransferase type 11" evidence="1">
    <location>
        <begin position="40"/>
        <end position="134"/>
    </location>
</feature>
<gene>
    <name evidence="2" type="ORF">BVC80_8815g16</name>
</gene>
<dbReference type="STRING" id="56857.A0A200R077"/>
<reference evidence="2 3" key="1">
    <citation type="journal article" date="2017" name="Mol. Plant">
        <title>The Genome of Medicinal Plant Macleaya cordata Provides New Insights into Benzylisoquinoline Alkaloids Metabolism.</title>
        <authorList>
            <person name="Liu X."/>
            <person name="Liu Y."/>
            <person name="Huang P."/>
            <person name="Ma Y."/>
            <person name="Qing Z."/>
            <person name="Tang Q."/>
            <person name="Cao H."/>
            <person name="Cheng P."/>
            <person name="Zheng Y."/>
            <person name="Yuan Z."/>
            <person name="Zhou Y."/>
            <person name="Liu J."/>
            <person name="Tang Z."/>
            <person name="Zhuo Y."/>
            <person name="Zhang Y."/>
            <person name="Yu L."/>
            <person name="Huang J."/>
            <person name="Yang P."/>
            <person name="Peng Q."/>
            <person name="Zhang J."/>
            <person name="Jiang W."/>
            <person name="Zhang Z."/>
            <person name="Lin K."/>
            <person name="Ro D.K."/>
            <person name="Chen X."/>
            <person name="Xiong X."/>
            <person name="Shang Y."/>
            <person name="Huang S."/>
            <person name="Zeng J."/>
        </authorList>
    </citation>
    <scope>NUCLEOTIDE SEQUENCE [LARGE SCALE GENOMIC DNA]</scope>
    <source>
        <strain evidence="3">cv. BLH2017</strain>
        <tissue evidence="2">Root</tissue>
    </source>
</reference>
<name>A0A200R077_MACCD</name>
<dbReference type="Gene3D" id="3.40.50.150">
    <property type="entry name" value="Vaccinia Virus protein VP39"/>
    <property type="match status" value="1"/>
</dbReference>
<evidence type="ECO:0000313" key="3">
    <source>
        <dbReference type="Proteomes" id="UP000195402"/>
    </source>
</evidence>
<keyword evidence="3" id="KW-1185">Reference proteome</keyword>
<dbReference type="PANTHER" id="PTHR44575">
    <property type="entry name" value="OS01G0589200 PROTEIN"/>
    <property type="match status" value="1"/>
</dbReference>
<dbReference type="InParanoid" id="A0A200R077"/>
<comment type="caution">
    <text evidence="2">The sequence shown here is derived from an EMBL/GenBank/DDBJ whole genome shotgun (WGS) entry which is preliminary data.</text>
</comment>
<dbReference type="GO" id="GO:0008757">
    <property type="term" value="F:S-adenosylmethionine-dependent methyltransferase activity"/>
    <property type="evidence" value="ECO:0007669"/>
    <property type="project" value="InterPro"/>
</dbReference>
<dbReference type="InterPro" id="IPR013216">
    <property type="entry name" value="Methyltransf_11"/>
</dbReference>
<dbReference type="AlphaFoldDB" id="A0A200R077"/>
<dbReference type="CDD" id="cd02440">
    <property type="entry name" value="AdoMet_MTases"/>
    <property type="match status" value="1"/>
</dbReference>
<dbReference type="Pfam" id="PF08241">
    <property type="entry name" value="Methyltransf_11"/>
    <property type="match status" value="1"/>
</dbReference>
<dbReference type="FunCoup" id="A0A200R077">
    <property type="interactions" value="261"/>
</dbReference>
<protein>
    <submittedName>
        <fullName evidence="2">Methyltransferase type 11</fullName>
    </submittedName>
</protein>
<dbReference type="PANTHER" id="PTHR44575:SF2">
    <property type="entry name" value="OS01G0589200 PROTEIN"/>
    <property type="match status" value="1"/>
</dbReference>
<dbReference type="GO" id="GO:0032259">
    <property type="term" value="P:methylation"/>
    <property type="evidence" value="ECO:0007669"/>
    <property type="project" value="UniProtKB-KW"/>
</dbReference>
<dbReference type="InterPro" id="IPR029063">
    <property type="entry name" value="SAM-dependent_MTases_sf"/>
</dbReference>
<evidence type="ECO:0000259" key="1">
    <source>
        <dbReference type="Pfam" id="PF08241"/>
    </source>
</evidence>
<sequence>MAGFFDDLEVDDYLEGRIKYVDEWYFMLSVFTPDHARAWDVGTGNGVAAIGIAEYYEQVIATDISEAELEQAVPHPKVTYIHTPLSMTDEELISKLGGEGSIDLVTVAQAIHLFDLPRFYSLVNRLLKKPGGVIAVWGYNNIFGVGPPLELAWKQFHETALPYRHPHVRDISDGLKTLPFPFEAVGIGAEGDPMPLLIPTRSSFEGFLGVLRSWTEVVAAKDQGVDLLSEEAVKELHSAWGTDLIQPIIYKTYMIAGEPRL</sequence>
<keyword evidence="2" id="KW-0808">Transferase</keyword>
<dbReference type="OrthoDB" id="10027013at2759"/>
<dbReference type="Proteomes" id="UP000195402">
    <property type="component" value="Unassembled WGS sequence"/>
</dbReference>
<dbReference type="EMBL" id="MVGT01000670">
    <property type="protein sequence ID" value="OVA16102.1"/>
    <property type="molecule type" value="Genomic_DNA"/>
</dbReference>
<proteinExistence type="predicted"/>
<accession>A0A200R077</accession>
<organism evidence="2 3">
    <name type="scientific">Macleaya cordata</name>
    <name type="common">Five-seeded plume-poppy</name>
    <name type="synonym">Bocconia cordata</name>
    <dbReference type="NCBI Taxonomy" id="56857"/>
    <lineage>
        <taxon>Eukaryota</taxon>
        <taxon>Viridiplantae</taxon>
        <taxon>Streptophyta</taxon>
        <taxon>Embryophyta</taxon>
        <taxon>Tracheophyta</taxon>
        <taxon>Spermatophyta</taxon>
        <taxon>Magnoliopsida</taxon>
        <taxon>Ranunculales</taxon>
        <taxon>Papaveraceae</taxon>
        <taxon>Papaveroideae</taxon>
        <taxon>Macleaya</taxon>
    </lineage>
</organism>
<dbReference type="SUPFAM" id="SSF53335">
    <property type="entry name" value="S-adenosyl-L-methionine-dependent methyltransferases"/>
    <property type="match status" value="1"/>
</dbReference>